<evidence type="ECO:0000313" key="7">
    <source>
        <dbReference type="EMBL" id="SDD36945.1"/>
    </source>
</evidence>
<evidence type="ECO:0000256" key="1">
    <source>
        <dbReference type="ARBA" id="ARBA00001947"/>
    </source>
</evidence>
<keyword evidence="8" id="KW-1185">Reference proteome</keyword>
<dbReference type="GO" id="GO:0046872">
    <property type="term" value="F:metal ion binding"/>
    <property type="evidence" value="ECO:0007669"/>
    <property type="project" value="UniProtKB-KW"/>
</dbReference>
<dbReference type="Pfam" id="PF07687">
    <property type="entry name" value="M20_dimer"/>
    <property type="match status" value="1"/>
</dbReference>
<comment type="cofactor">
    <cofactor evidence="1">
        <name>Zn(2+)</name>
        <dbReference type="ChEBI" id="CHEBI:29105"/>
    </cofactor>
</comment>
<dbReference type="Gene3D" id="3.30.70.360">
    <property type="match status" value="1"/>
</dbReference>
<evidence type="ECO:0000256" key="4">
    <source>
        <dbReference type="ARBA" id="ARBA00022833"/>
    </source>
</evidence>
<evidence type="ECO:0000313" key="8">
    <source>
        <dbReference type="Proteomes" id="UP000198781"/>
    </source>
</evidence>
<dbReference type="PROSITE" id="PS00758">
    <property type="entry name" value="ARGE_DAPE_CPG2_1"/>
    <property type="match status" value="1"/>
</dbReference>
<accession>A0A1G6U8S0</accession>
<protein>
    <submittedName>
        <fullName evidence="7">Glutamate carboxypeptidase</fullName>
    </submittedName>
</protein>
<dbReference type="STRING" id="187868.SAMN05192589_1064"/>
<name>A0A1G6U8S0_9BURK</name>
<keyword evidence="7" id="KW-0121">Carboxypeptidase</keyword>
<reference evidence="7 8" key="1">
    <citation type="submission" date="2016-10" db="EMBL/GenBank/DDBJ databases">
        <authorList>
            <person name="de Groot N.N."/>
        </authorList>
    </citation>
    <scope>NUCLEOTIDE SEQUENCE [LARGE SCALE GENOMIC DNA]</scope>
    <source>
        <strain evidence="7 8">DSM 16619</strain>
    </source>
</reference>
<dbReference type="InterPro" id="IPR002933">
    <property type="entry name" value="Peptidase_M20"/>
</dbReference>
<feature type="active site" description="Proton acceptor" evidence="5">
    <location>
        <position position="217"/>
    </location>
</feature>
<keyword evidence="4" id="KW-0862">Zinc</keyword>
<dbReference type="GO" id="GO:0004180">
    <property type="term" value="F:carboxypeptidase activity"/>
    <property type="evidence" value="ECO:0007669"/>
    <property type="project" value="UniProtKB-KW"/>
</dbReference>
<gene>
    <name evidence="7" type="ORF">SAMN05192589_1064</name>
</gene>
<organism evidence="7 8">
    <name type="scientific">Paracidovorax valerianellae</name>
    <dbReference type="NCBI Taxonomy" id="187868"/>
    <lineage>
        <taxon>Bacteria</taxon>
        <taxon>Pseudomonadati</taxon>
        <taxon>Pseudomonadota</taxon>
        <taxon>Betaproteobacteria</taxon>
        <taxon>Burkholderiales</taxon>
        <taxon>Comamonadaceae</taxon>
        <taxon>Paracidovorax</taxon>
    </lineage>
</organism>
<evidence type="ECO:0000259" key="6">
    <source>
        <dbReference type="Pfam" id="PF07687"/>
    </source>
</evidence>
<dbReference type="InterPro" id="IPR001261">
    <property type="entry name" value="ArgE/DapE_CS"/>
</dbReference>
<evidence type="ECO:0000256" key="5">
    <source>
        <dbReference type="PIRSR" id="PIRSR037238-1"/>
    </source>
</evidence>
<proteinExistence type="predicted"/>
<dbReference type="PIRSF" id="PIRSF037238">
    <property type="entry name" value="Carboxypeptidase_G2"/>
    <property type="match status" value="1"/>
</dbReference>
<dbReference type="PANTHER" id="PTHR43808">
    <property type="entry name" value="ACETYLORNITHINE DEACETYLASE"/>
    <property type="match status" value="1"/>
</dbReference>
<keyword evidence="7" id="KW-0645">Protease</keyword>
<dbReference type="AlphaFoldDB" id="A0A1G6U8S0"/>
<keyword evidence="2" id="KW-0479">Metal-binding</keyword>
<sequence length="460" mass="49225">MIQTLQKIAAFEIAVAAAHNAFSIFLATRFTMHSSQTAPSFVRPLIASLSLVFAATLAQAAPVADVHALAQKEQQPLLDTLRDLVHIESGSKDIEGLNQIAERIAQQLKAQGGQVQILQPTEIYRLDDTPVKVGPVVHAEFKGTGTKKILFIAHMDTVYLKGMLKDQPFRIDGGKAYGLGIADDKQGVATILHTVGMLQKLGFKEYGTLTVLINGDEEISSPGARSTITRIAADQDAVFSFEGGGTDGSLRLATSGIGAAYLTVQGRASHAGAAPEKGANALYELSHQLLQLKDLSKPEQGLKLNWTVSQAGTNRNVIPAEATAQADARALRVADFEALEKDLQEKVQTKLLPDSKVSMKFEVRRPPLEATEASRRVAGYGKVIYQELGLPLNVVDKATGGGTDAAFAALKTRGAVVEGMGLSGYGAHSNNAEYVQIDTIVPRLYLATRMVMDISRGVLK</sequence>
<dbReference type="PANTHER" id="PTHR43808:SF10">
    <property type="entry name" value="BLL3749 PROTEIN"/>
    <property type="match status" value="1"/>
</dbReference>
<feature type="domain" description="Peptidase M20 dimerisation" evidence="6">
    <location>
        <begin position="253"/>
        <end position="353"/>
    </location>
</feature>
<dbReference type="SUPFAM" id="SSF53187">
    <property type="entry name" value="Zn-dependent exopeptidases"/>
    <property type="match status" value="1"/>
</dbReference>
<dbReference type="InterPro" id="IPR036264">
    <property type="entry name" value="Bact_exopeptidase_dim_dom"/>
</dbReference>
<keyword evidence="3" id="KW-0378">Hydrolase</keyword>
<dbReference type="SUPFAM" id="SSF55031">
    <property type="entry name" value="Bacterial exopeptidase dimerisation domain"/>
    <property type="match status" value="1"/>
</dbReference>
<dbReference type="NCBIfam" id="NF004788">
    <property type="entry name" value="PRK06133.1"/>
    <property type="match status" value="1"/>
</dbReference>
<dbReference type="Gene3D" id="3.40.630.10">
    <property type="entry name" value="Zn peptidases"/>
    <property type="match status" value="1"/>
</dbReference>
<dbReference type="EMBL" id="FMZC01000006">
    <property type="protein sequence ID" value="SDD36945.1"/>
    <property type="molecule type" value="Genomic_DNA"/>
</dbReference>
<dbReference type="Proteomes" id="UP000198781">
    <property type="component" value="Unassembled WGS sequence"/>
</dbReference>
<evidence type="ECO:0000256" key="3">
    <source>
        <dbReference type="ARBA" id="ARBA00022801"/>
    </source>
</evidence>
<dbReference type="CDD" id="cd03885">
    <property type="entry name" value="M20_CPDG2"/>
    <property type="match status" value="1"/>
</dbReference>
<feature type="active site" evidence="5">
    <location>
        <position position="156"/>
    </location>
</feature>
<dbReference type="Pfam" id="PF01546">
    <property type="entry name" value="Peptidase_M20"/>
    <property type="match status" value="1"/>
</dbReference>
<evidence type="ECO:0000256" key="2">
    <source>
        <dbReference type="ARBA" id="ARBA00022723"/>
    </source>
</evidence>
<dbReference type="InterPro" id="IPR017150">
    <property type="entry name" value="Pept_M20_glutamate_carboxypep"/>
</dbReference>
<dbReference type="InterPro" id="IPR050072">
    <property type="entry name" value="Peptidase_M20A"/>
</dbReference>
<dbReference type="InterPro" id="IPR011650">
    <property type="entry name" value="Peptidase_M20_dimer"/>
</dbReference>